<organism evidence="6">
    <name type="scientific">freshwater metagenome</name>
    <dbReference type="NCBI Taxonomy" id="449393"/>
    <lineage>
        <taxon>unclassified sequences</taxon>
        <taxon>metagenomes</taxon>
        <taxon>ecological metagenomes</taxon>
    </lineage>
</organism>
<evidence type="ECO:0000259" key="4">
    <source>
        <dbReference type="PROSITE" id="PS50943"/>
    </source>
</evidence>
<accession>A0A6J7MUX8</accession>
<dbReference type="PANTHER" id="PTHR46797:SF23">
    <property type="entry name" value="HTH-TYPE TRANSCRIPTIONAL REGULATOR SUTR"/>
    <property type="match status" value="1"/>
</dbReference>
<dbReference type="PANTHER" id="PTHR46797">
    <property type="entry name" value="HTH-TYPE TRANSCRIPTIONAL REGULATOR"/>
    <property type="match status" value="1"/>
</dbReference>
<dbReference type="EMBL" id="CAFBOF010000029">
    <property type="protein sequence ID" value="CAB4982309.1"/>
    <property type="molecule type" value="Genomic_DNA"/>
</dbReference>
<keyword evidence="1" id="KW-0805">Transcription regulation</keyword>
<name>A0A6J7MUX8_9ZZZZ</name>
<dbReference type="AlphaFoldDB" id="A0A6J7MUX8"/>
<proteinExistence type="predicted"/>
<dbReference type="CDD" id="cd00093">
    <property type="entry name" value="HTH_XRE"/>
    <property type="match status" value="1"/>
</dbReference>
<protein>
    <submittedName>
        <fullName evidence="6">Unannotated protein</fullName>
    </submittedName>
</protein>
<dbReference type="InterPro" id="IPR010982">
    <property type="entry name" value="Lambda_DNA-bd_dom_sf"/>
</dbReference>
<sequence>MHSDNSILLRLGILVRSERTIKGLSQEKLAEAAQLHRTYIGAVERGERNIAIVNLAKIADALDVDLCALTKGLNK</sequence>
<dbReference type="SUPFAM" id="SSF47413">
    <property type="entry name" value="lambda repressor-like DNA-binding domains"/>
    <property type="match status" value="1"/>
</dbReference>
<evidence type="ECO:0000313" key="6">
    <source>
        <dbReference type="EMBL" id="CAB4982309.1"/>
    </source>
</evidence>
<evidence type="ECO:0000256" key="1">
    <source>
        <dbReference type="ARBA" id="ARBA00023015"/>
    </source>
</evidence>
<dbReference type="InterPro" id="IPR001387">
    <property type="entry name" value="Cro/C1-type_HTH"/>
</dbReference>
<dbReference type="SMART" id="SM00530">
    <property type="entry name" value="HTH_XRE"/>
    <property type="match status" value="1"/>
</dbReference>
<dbReference type="Gene3D" id="1.10.260.40">
    <property type="entry name" value="lambda repressor-like DNA-binding domains"/>
    <property type="match status" value="1"/>
</dbReference>
<dbReference type="GO" id="GO:0003677">
    <property type="term" value="F:DNA binding"/>
    <property type="evidence" value="ECO:0007669"/>
    <property type="project" value="UniProtKB-KW"/>
</dbReference>
<evidence type="ECO:0000313" key="5">
    <source>
        <dbReference type="EMBL" id="CAB4733340.1"/>
    </source>
</evidence>
<feature type="domain" description="HTH cro/C1-type" evidence="4">
    <location>
        <begin position="15"/>
        <end position="69"/>
    </location>
</feature>
<dbReference type="GO" id="GO:0005829">
    <property type="term" value="C:cytosol"/>
    <property type="evidence" value="ECO:0007669"/>
    <property type="project" value="TreeGrafter"/>
</dbReference>
<reference evidence="6" key="1">
    <citation type="submission" date="2020-05" db="EMBL/GenBank/DDBJ databases">
        <authorList>
            <person name="Chiriac C."/>
            <person name="Salcher M."/>
            <person name="Ghai R."/>
            <person name="Kavagutti S V."/>
        </authorList>
    </citation>
    <scope>NUCLEOTIDE SEQUENCE</scope>
</reference>
<keyword evidence="3" id="KW-0804">Transcription</keyword>
<evidence type="ECO:0000256" key="2">
    <source>
        <dbReference type="ARBA" id="ARBA00023125"/>
    </source>
</evidence>
<dbReference type="InterPro" id="IPR050807">
    <property type="entry name" value="TransReg_Diox_bact_type"/>
</dbReference>
<gene>
    <name evidence="5" type="ORF">UFOPK2683_01421</name>
    <name evidence="6" type="ORF">UFOPK3897_01187</name>
</gene>
<keyword evidence="2" id="KW-0238">DNA-binding</keyword>
<dbReference type="GO" id="GO:0003700">
    <property type="term" value="F:DNA-binding transcription factor activity"/>
    <property type="evidence" value="ECO:0007669"/>
    <property type="project" value="TreeGrafter"/>
</dbReference>
<dbReference type="PROSITE" id="PS50943">
    <property type="entry name" value="HTH_CROC1"/>
    <property type="match status" value="1"/>
</dbReference>
<dbReference type="Pfam" id="PF01381">
    <property type="entry name" value="HTH_3"/>
    <property type="match status" value="1"/>
</dbReference>
<dbReference type="EMBL" id="CAEZYK010000107">
    <property type="protein sequence ID" value="CAB4733340.1"/>
    <property type="molecule type" value="Genomic_DNA"/>
</dbReference>
<evidence type="ECO:0000256" key="3">
    <source>
        <dbReference type="ARBA" id="ARBA00023163"/>
    </source>
</evidence>